<dbReference type="Pfam" id="PF01252">
    <property type="entry name" value="Peptidase_A8"/>
    <property type="match status" value="1"/>
</dbReference>
<evidence type="ECO:0000256" key="8">
    <source>
        <dbReference type="ARBA" id="ARBA00023136"/>
    </source>
</evidence>
<keyword evidence="5 9" id="KW-0064">Aspartyl protease</keyword>
<keyword evidence="2 9" id="KW-1003">Cell membrane</keyword>
<comment type="pathway">
    <text evidence="9">Protein modification; lipoprotein biosynthesis (signal peptide cleavage).</text>
</comment>
<comment type="similarity">
    <text evidence="1 9 10">Belongs to the peptidase A8 family.</text>
</comment>
<evidence type="ECO:0000256" key="1">
    <source>
        <dbReference type="ARBA" id="ARBA00006139"/>
    </source>
</evidence>
<evidence type="ECO:0000313" key="11">
    <source>
        <dbReference type="EMBL" id="OGC55451.1"/>
    </source>
</evidence>
<comment type="caution">
    <text evidence="11">The sequence shown here is derived from an EMBL/GenBank/DDBJ whole genome shotgun (WGS) entry which is preliminary data.</text>
</comment>
<dbReference type="EC" id="3.4.23.36" evidence="9"/>
<dbReference type="UniPathway" id="UPA00665"/>
<evidence type="ECO:0000256" key="4">
    <source>
        <dbReference type="ARBA" id="ARBA00022692"/>
    </source>
</evidence>
<dbReference type="AlphaFoldDB" id="A0A1F4VDY2"/>
<evidence type="ECO:0000256" key="2">
    <source>
        <dbReference type="ARBA" id="ARBA00022475"/>
    </source>
</evidence>
<proteinExistence type="inferred from homology"/>
<dbReference type="GO" id="GO:0006508">
    <property type="term" value="P:proteolysis"/>
    <property type="evidence" value="ECO:0007669"/>
    <property type="project" value="UniProtKB-KW"/>
</dbReference>
<dbReference type="HAMAP" id="MF_00161">
    <property type="entry name" value="LspA"/>
    <property type="match status" value="1"/>
</dbReference>
<sequence length="135" mass="15660">MKFHPFYFCFFVIFIDRLSKFLILRLFPDIVSFNMGFMLGTGSYWSSFFNLFLVLCLILVFAYFFRNVSESFSYWFVIGGGVSNLIDRVFYGGKVVDFIPFFSFSVFNIADFFVALGIILMILEVSQLNNKPVGV</sequence>
<evidence type="ECO:0000256" key="10">
    <source>
        <dbReference type="RuleBase" id="RU004181"/>
    </source>
</evidence>
<feature type="transmembrane region" description="Helical" evidence="9">
    <location>
        <begin position="47"/>
        <end position="65"/>
    </location>
</feature>
<dbReference type="PROSITE" id="PS00855">
    <property type="entry name" value="SPASE_II"/>
    <property type="match status" value="1"/>
</dbReference>
<feature type="transmembrane region" description="Helical" evidence="9">
    <location>
        <begin position="98"/>
        <end position="123"/>
    </location>
</feature>
<comment type="subcellular location">
    <subcellularLocation>
        <location evidence="9">Cell membrane</location>
        <topology evidence="9">Multi-pass membrane protein</topology>
    </subcellularLocation>
</comment>
<name>A0A1F4VDY2_UNCKA</name>
<dbReference type="Proteomes" id="UP000176504">
    <property type="component" value="Unassembled WGS sequence"/>
</dbReference>
<feature type="active site" evidence="9">
    <location>
        <position position="111"/>
    </location>
</feature>
<dbReference type="GO" id="GO:0005886">
    <property type="term" value="C:plasma membrane"/>
    <property type="evidence" value="ECO:0007669"/>
    <property type="project" value="UniProtKB-SubCell"/>
</dbReference>
<feature type="transmembrane region" description="Helical" evidence="9">
    <location>
        <begin position="7"/>
        <end position="27"/>
    </location>
</feature>
<keyword evidence="6 9" id="KW-0378">Hydrolase</keyword>
<comment type="catalytic activity">
    <reaction evidence="9">
        <text>Release of signal peptides from bacterial membrane prolipoproteins. Hydrolyzes -Xaa-Yaa-Zaa-|-(S,diacylglyceryl)Cys-, in which Xaa is hydrophobic (preferably Leu), and Yaa (Ala or Ser) and Zaa (Gly or Ala) have small, neutral side chains.</text>
        <dbReference type="EC" id="3.4.23.36"/>
    </reaction>
</comment>
<feature type="active site" evidence="9">
    <location>
        <position position="97"/>
    </location>
</feature>
<keyword evidence="7 9" id="KW-1133">Transmembrane helix</keyword>
<evidence type="ECO:0000313" key="12">
    <source>
        <dbReference type="Proteomes" id="UP000176504"/>
    </source>
</evidence>
<evidence type="ECO:0000256" key="7">
    <source>
        <dbReference type="ARBA" id="ARBA00022989"/>
    </source>
</evidence>
<keyword evidence="3 9" id="KW-0645">Protease</keyword>
<feature type="transmembrane region" description="Helical" evidence="9">
    <location>
        <begin position="72"/>
        <end position="92"/>
    </location>
</feature>
<evidence type="ECO:0000256" key="9">
    <source>
        <dbReference type="HAMAP-Rule" id="MF_00161"/>
    </source>
</evidence>
<evidence type="ECO:0000256" key="3">
    <source>
        <dbReference type="ARBA" id="ARBA00022670"/>
    </source>
</evidence>
<accession>A0A1F4VDY2</accession>
<dbReference type="GO" id="GO:0004190">
    <property type="term" value="F:aspartic-type endopeptidase activity"/>
    <property type="evidence" value="ECO:0007669"/>
    <property type="project" value="UniProtKB-UniRule"/>
</dbReference>
<dbReference type="InterPro" id="IPR001872">
    <property type="entry name" value="Peptidase_A8"/>
</dbReference>
<dbReference type="PANTHER" id="PTHR33695:SF1">
    <property type="entry name" value="LIPOPROTEIN SIGNAL PEPTIDASE"/>
    <property type="match status" value="1"/>
</dbReference>
<reference evidence="11 12" key="1">
    <citation type="journal article" date="2016" name="Nat. Commun.">
        <title>Thousands of microbial genomes shed light on interconnected biogeochemical processes in an aquifer system.</title>
        <authorList>
            <person name="Anantharaman K."/>
            <person name="Brown C.T."/>
            <person name="Hug L.A."/>
            <person name="Sharon I."/>
            <person name="Castelle C.J."/>
            <person name="Probst A.J."/>
            <person name="Thomas B.C."/>
            <person name="Singh A."/>
            <person name="Wilkins M.J."/>
            <person name="Karaoz U."/>
            <person name="Brodie E.L."/>
            <person name="Williams K.H."/>
            <person name="Hubbard S.S."/>
            <person name="Banfield J.F."/>
        </authorList>
    </citation>
    <scope>NUCLEOTIDE SEQUENCE [LARGE SCALE GENOMIC DNA]</scope>
</reference>
<gene>
    <name evidence="9" type="primary">lspA</name>
    <name evidence="11" type="ORF">A3A78_00640</name>
</gene>
<keyword evidence="8 9" id="KW-0472">Membrane</keyword>
<dbReference type="EMBL" id="MEVI01000002">
    <property type="protein sequence ID" value="OGC55451.1"/>
    <property type="molecule type" value="Genomic_DNA"/>
</dbReference>
<comment type="function">
    <text evidence="9">This protein specifically catalyzes the removal of signal peptides from prolipoproteins.</text>
</comment>
<evidence type="ECO:0000256" key="5">
    <source>
        <dbReference type="ARBA" id="ARBA00022750"/>
    </source>
</evidence>
<organism evidence="11 12">
    <name type="scientific">candidate division WWE3 bacterium RIFCSPLOWO2_01_FULL_41_18</name>
    <dbReference type="NCBI Taxonomy" id="1802625"/>
    <lineage>
        <taxon>Bacteria</taxon>
        <taxon>Katanobacteria</taxon>
    </lineage>
</organism>
<keyword evidence="4 9" id="KW-0812">Transmembrane</keyword>
<dbReference type="PRINTS" id="PR00781">
    <property type="entry name" value="LIPOSIGPTASE"/>
</dbReference>
<dbReference type="PANTHER" id="PTHR33695">
    <property type="entry name" value="LIPOPROTEIN SIGNAL PEPTIDASE"/>
    <property type="match status" value="1"/>
</dbReference>
<evidence type="ECO:0000256" key="6">
    <source>
        <dbReference type="ARBA" id="ARBA00022801"/>
    </source>
</evidence>
<protein>
    <recommendedName>
        <fullName evidence="9">Lipoprotein signal peptidase</fullName>
        <ecNumber evidence="9">3.4.23.36</ecNumber>
    </recommendedName>
    <alternativeName>
        <fullName evidence="9">Prolipoprotein signal peptidase</fullName>
    </alternativeName>
    <alternativeName>
        <fullName evidence="9">Signal peptidase II</fullName>
        <shortName evidence="9">SPase II</shortName>
    </alternativeName>
</protein>